<dbReference type="Gramene" id="TraesCS1B03G1262400.1">
    <property type="protein sequence ID" value="TraesCS1B03G1262400.1.CDS1"/>
    <property type="gene ID" value="TraesCS1B03G1262400"/>
</dbReference>
<sequence>MTSHLAYGQACRASQEAAMAGARCDERLVIHHVTNGGCFDDFNKAMEECHGRYSPNTSQLDLIRGVAKRVVDVEACIKATAALRECFAGNPAVFKHQYLRRMDEGLDQDTNPSPDDISRDERAMFRWWTGMKRS</sequence>
<dbReference type="AlphaFoldDB" id="A0A3B5Z703"/>
<dbReference type="Gramene" id="TraesROB_scaffold_032178_01G000200.1">
    <property type="protein sequence ID" value="TraesROB_scaffold_032178_01G000200.1"/>
    <property type="gene ID" value="TraesROB_scaffold_032178_01G000200"/>
</dbReference>
<dbReference type="Proteomes" id="UP000019116">
    <property type="component" value="Chromosome 1B"/>
</dbReference>
<dbReference type="OrthoDB" id="716628at2759"/>
<evidence type="ECO:0008006" key="3">
    <source>
        <dbReference type="Google" id="ProtNLM"/>
    </source>
</evidence>
<dbReference type="Gramene" id="TraesCS1B02G473000.1">
    <property type="protein sequence ID" value="TraesCS1B02G473000.1.cds1"/>
    <property type="gene ID" value="TraesCS1B02G473000"/>
</dbReference>
<proteinExistence type="predicted"/>
<dbReference type="Gramene" id="TraesCAD_scaffold_001023_01G000400.1">
    <property type="protein sequence ID" value="TraesCAD_scaffold_001023_01G000400.1"/>
    <property type="gene ID" value="TraesCAD_scaffold_001023_01G000400"/>
</dbReference>
<protein>
    <recommendedName>
        <fullName evidence="3">GCK domain-containing protein</fullName>
    </recommendedName>
</protein>
<reference evidence="1" key="1">
    <citation type="submission" date="2018-08" db="EMBL/GenBank/DDBJ databases">
        <authorList>
            <person name="Rossello M."/>
        </authorList>
    </citation>
    <scope>NUCLEOTIDE SEQUENCE [LARGE SCALE GENOMIC DNA]</scope>
    <source>
        <strain evidence="1">cv. Chinese Spring</strain>
    </source>
</reference>
<organism evidence="1">
    <name type="scientific">Triticum aestivum</name>
    <name type="common">Wheat</name>
    <dbReference type="NCBI Taxonomy" id="4565"/>
    <lineage>
        <taxon>Eukaryota</taxon>
        <taxon>Viridiplantae</taxon>
        <taxon>Streptophyta</taxon>
        <taxon>Embryophyta</taxon>
        <taxon>Tracheophyta</taxon>
        <taxon>Spermatophyta</taxon>
        <taxon>Magnoliopsida</taxon>
        <taxon>Liliopsida</taxon>
        <taxon>Poales</taxon>
        <taxon>Poaceae</taxon>
        <taxon>BOP clade</taxon>
        <taxon>Pooideae</taxon>
        <taxon>Triticodae</taxon>
        <taxon>Triticeae</taxon>
        <taxon>Triticinae</taxon>
        <taxon>Triticum</taxon>
    </lineage>
</organism>
<keyword evidence="2" id="KW-1185">Reference proteome</keyword>
<name>A0A3B5Z703_WHEAT</name>
<accession>A0A3B5Z703</accession>
<dbReference type="Gramene" id="TraesJAG1B03G00401230.1">
    <property type="protein sequence ID" value="TraesJAG1B03G00401230.1.CDS1"/>
    <property type="gene ID" value="TraesJAG1B03G00401230"/>
</dbReference>
<reference evidence="1" key="2">
    <citation type="submission" date="2018-10" db="UniProtKB">
        <authorList>
            <consortium name="EnsemblPlants"/>
        </authorList>
    </citation>
    <scope>IDENTIFICATION</scope>
</reference>
<dbReference type="Gramene" id="TraesCLE_scaffold_000682_01G000400.1">
    <property type="protein sequence ID" value="TraesCLE_scaffold_000682_01G000400.1"/>
    <property type="gene ID" value="TraesCLE_scaffold_000682_01G000400"/>
</dbReference>
<evidence type="ECO:0000313" key="2">
    <source>
        <dbReference type="Proteomes" id="UP000019116"/>
    </source>
</evidence>
<evidence type="ECO:0000313" key="1">
    <source>
        <dbReference type="EnsemblPlants" id="TraesCS1B02G473000.1.cds1"/>
    </source>
</evidence>
<dbReference type="EnsemblPlants" id="TraesCS1B02G473000.1">
    <property type="protein sequence ID" value="TraesCS1B02G473000.1.cds1"/>
    <property type="gene ID" value="TraesCS1B02G473000"/>
</dbReference>